<dbReference type="AlphaFoldDB" id="X1FA95"/>
<proteinExistence type="predicted"/>
<sequence length="106" mass="11593">VAGKLPVIYRGESQVSLDVTSISLILWINEITPADLDAGKFYFGTSKTNLIHSHVADIHVDGYVRLTDVDLSAFLTAGKKYYYQFRPDSGDDCVGADSGIYNFLAA</sequence>
<dbReference type="EMBL" id="BARU01007195">
    <property type="protein sequence ID" value="GAH42551.1"/>
    <property type="molecule type" value="Genomic_DNA"/>
</dbReference>
<protein>
    <recommendedName>
        <fullName evidence="2">Purple acid phosphatase N-terminal domain-containing protein</fullName>
    </recommendedName>
</protein>
<organism evidence="1">
    <name type="scientific">marine sediment metagenome</name>
    <dbReference type="NCBI Taxonomy" id="412755"/>
    <lineage>
        <taxon>unclassified sequences</taxon>
        <taxon>metagenomes</taxon>
        <taxon>ecological metagenomes</taxon>
    </lineage>
</organism>
<comment type="caution">
    <text evidence="1">The sequence shown here is derived from an EMBL/GenBank/DDBJ whole genome shotgun (WGS) entry which is preliminary data.</text>
</comment>
<name>X1FA95_9ZZZZ</name>
<evidence type="ECO:0000313" key="1">
    <source>
        <dbReference type="EMBL" id="GAH42551.1"/>
    </source>
</evidence>
<reference evidence="1" key="1">
    <citation type="journal article" date="2014" name="Front. Microbiol.">
        <title>High frequency of phylogenetically diverse reductive dehalogenase-homologous genes in deep subseafloor sedimentary metagenomes.</title>
        <authorList>
            <person name="Kawai M."/>
            <person name="Futagami T."/>
            <person name="Toyoda A."/>
            <person name="Takaki Y."/>
            <person name="Nishi S."/>
            <person name="Hori S."/>
            <person name="Arai W."/>
            <person name="Tsubouchi T."/>
            <person name="Morono Y."/>
            <person name="Uchiyama I."/>
            <person name="Ito T."/>
            <person name="Fujiyama A."/>
            <person name="Inagaki F."/>
            <person name="Takami H."/>
        </authorList>
    </citation>
    <scope>NUCLEOTIDE SEQUENCE</scope>
    <source>
        <strain evidence="1">Expedition CK06-06</strain>
    </source>
</reference>
<gene>
    <name evidence="1" type="ORF">S03H2_14188</name>
</gene>
<accession>X1FA95</accession>
<evidence type="ECO:0008006" key="2">
    <source>
        <dbReference type="Google" id="ProtNLM"/>
    </source>
</evidence>
<feature type="non-terminal residue" evidence="1">
    <location>
        <position position="1"/>
    </location>
</feature>